<evidence type="ECO:0000313" key="2">
    <source>
        <dbReference type="EMBL" id="ABM00479.1"/>
    </source>
</evidence>
<name>A1S7X2_SHEAM</name>
<dbReference type="InterPro" id="IPR014506">
    <property type="entry name" value="UCP020479_CheW"/>
</dbReference>
<dbReference type="STRING" id="326297.Sama_2273"/>
<dbReference type="InterPro" id="IPR036061">
    <property type="entry name" value="CheW-like_dom_sf"/>
</dbReference>
<proteinExistence type="predicted"/>
<dbReference type="GO" id="GO:0006935">
    <property type="term" value="P:chemotaxis"/>
    <property type="evidence" value="ECO:0007669"/>
    <property type="project" value="InterPro"/>
</dbReference>
<dbReference type="KEGG" id="saz:Sama_2273"/>
<gene>
    <name evidence="2" type="ordered locus">Sama_2273</name>
</gene>
<dbReference type="HOGENOM" id="CLU_062232_0_0_6"/>
<dbReference type="Pfam" id="PF01584">
    <property type="entry name" value="CheW"/>
    <property type="match status" value="1"/>
</dbReference>
<dbReference type="InterPro" id="IPR002545">
    <property type="entry name" value="CheW-lke_dom"/>
</dbReference>
<sequence length="359" mass="38926">MSKSVDETVVDFFRLLLTEDAQVSDDTSLTKVHTQNAPVGDISVVVSTGVGNAFTDANAPTQETLTGSAAGEMASAPSKSQPVKTELQIAKSESAQSPRIAPSRDPLDKASLEKLLAPVFDVAKPLEHPAVEQPVVEQKAASVESPPVVAETVTKPKIAVRTKVQENVKAQVTLETEQDVTPVAPVQTAPQTQTGATPPSITKDLREELDDEFQVLFFKVAGLTLAVPLVSLGGIVKVERINHIFGRPDWFLGVQTHRESQLNLVDTCAWVMPEKYNEELAQNVNYQYLVLLEDSNWGLACESLVNSVRIKQSQVNWRTTAGKRPWLAGVVKEQMCGILNVRALIQMLNAGLGCQDPIS</sequence>
<evidence type="ECO:0000259" key="1">
    <source>
        <dbReference type="PROSITE" id="PS50851"/>
    </source>
</evidence>
<dbReference type="SUPFAM" id="SSF50341">
    <property type="entry name" value="CheW-like"/>
    <property type="match status" value="1"/>
</dbReference>
<dbReference type="SMART" id="SM00260">
    <property type="entry name" value="CheW"/>
    <property type="match status" value="1"/>
</dbReference>
<accession>A1S7X2</accession>
<dbReference type="GO" id="GO:0007165">
    <property type="term" value="P:signal transduction"/>
    <property type="evidence" value="ECO:0007669"/>
    <property type="project" value="InterPro"/>
</dbReference>
<dbReference type="eggNOG" id="COG0835">
    <property type="taxonomic scope" value="Bacteria"/>
</dbReference>
<dbReference type="RefSeq" id="WP_011760386.1">
    <property type="nucleotide sequence ID" value="NC_008700.1"/>
</dbReference>
<keyword evidence="3" id="KW-1185">Reference proteome</keyword>
<dbReference type="EMBL" id="CP000507">
    <property type="protein sequence ID" value="ABM00479.1"/>
    <property type="molecule type" value="Genomic_DNA"/>
</dbReference>
<dbReference type="PIRSF" id="PIRSF020479">
    <property type="entry name" value="UCP020479_CheW"/>
    <property type="match status" value="1"/>
</dbReference>
<reference evidence="2 3" key="1">
    <citation type="submission" date="2006-12" db="EMBL/GenBank/DDBJ databases">
        <title>Complete sequence of Shewanella amazonensis SB2B.</title>
        <authorList>
            <consortium name="US DOE Joint Genome Institute"/>
            <person name="Copeland A."/>
            <person name="Lucas S."/>
            <person name="Lapidus A."/>
            <person name="Barry K."/>
            <person name="Detter J.C."/>
            <person name="Glavina del Rio T."/>
            <person name="Hammon N."/>
            <person name="Israni S."/>
            <person name="Dalin E."/>
            <person name="Tice H."/>
            <person name="Pitluck S."/>
            <person name="Munk A.C."/>
            <person name="Brettin T."/>
            <person name="Bruce D."/>
            <person name="Han C."/>
            <person name="Tapia R."/>
            <person name="Gilna P."/>
            <person name="Schmutz J."/>
            <person name="Larimer F."/>
            <person name="Land M."/>
            <person name="Hauser L."/>
            <person name="Kyrpides N."/>
            <person name="Mikhailova N."/>
            <person name="Fredrickson J."/>
            <person name="Richardson P."/>
        </authorList>
    </citation>
    <scope>NUCLEOTIDE SEQUENCE [LARGE SCALE GENOMIC DNA]</scope>
    <source>
        <strain evidence="3">ATCC BAA-1098 / SB2B</strain>
    </source>
</reference>
<dbReference type="Proteomes" id="UP000009175">
    <property type="component" value="Chromosome"/>
</dbReference>
<organism evidence="2 3">
    <name type="scientific">Shewanella amazonensis (strain ATCC BAA-1098 / SB2B)</name>
    <dbReference type="NCBI Taxonomy" id="326297"/>
    <lineage>
        <taxon>Bacteria</taxon>
        <taxon>Pseudomonadati</taxon>
        <taxon>Pseudomonadota</taxon>
        <taxon>Gammaproteobacteria</taxon>
        <taxon>Alteromonadales</taxon>
        <taxon>Shewanellaceae</taxon>
        <taxon>Shewanella</taxon>
    </lineage>
</organism>
<dbReference type="OrthoDB" id="5565759at2"/>
<dbReference type="PROSITE" id="PS50851">
    <property type="entry name" value="CHEW"/>
    <property type="match status" value="1"/>
</dbReference>
<protein>
    <submittedName>
        <fullName evidence="2">CheW protein</fullName>
    </submittedName>
</protein>
<dbReference type="AlphaFoldDB" id="A1S7X2"/>
<evidence type="ECO:0000313" key="3">
    <source>
        <dbReference type="Proteomes" id="UP000009175"/>
    </source>
</evidence>
<feature type="domain" description="CheW-like" evidence="1">
    <location>
        <begin position="212"/>
        <end position="350"/>
    </location>
</feature>